<evidence type="ECO:0000256" key="4">
    <source>
        <dbReference type="ARBA" id="ARBA00022759"/>
    </source>
</evidence>
<keyword evidence="3" id="KW-0540">Nuclease</keyword>
<evidence type="ECO:0000313" key="8">
    <source>
        <dbReference type="EMBL" id="OIP38774.1"/>
    </source>
</evidence>
<name>A0A1J5E671_9BACT</name>
<proteinExistence type="inferred from homology"/>
<dbReference type="Pfam" id="PF07927">
    <property type="entry name" value="HicA_toxin"/>
    <property type="match status" value="1"/>
</dbReference>
<keyword evidence="7" id="KW-0346">Stress response</keyword>
<protein>
    <recommendedName>
        <fullName evidence="10">Addiction module toxin, HicA family</fullName>
    </recommendedName>
</protein>
<dbReference type="GO" id="GO:0003729">
    <property type="term" value="F:mRNA binding"/>
    <property type="evidence" value="ECO:0007669"/>
    <property type="project" value="InterPro"/>
</dbReference>
<dbReference type="GO" id="GO:0004519">
    <property type="term" value="F:endonuclease activity"/>
    <property type="evidence" value="ECO:0007669"/>
    <property type="project" value="UniProtKB-KW"/>
</dbReference>
<dbReference type="STRING" id="1817895.AUJ95_06315"/>
<evidence type="ECO:0000256" key="1">
    <source>
        <dbReference type="ARBA" id="ARBA00006620"/>
    </source>
</evidence>
<dbReference type="InterPro" id="IPR038570">
    <property type="entry name" value="HicA_sf"/>
</dbReference>
<comment type="similarity">
    <text evidence="1">Belongs to the HicA mRNA interferase family.</text>
</comment>
<organism evidence="8 9">
    <name type="scientific">Candidatus Desantisbacteria bacterium CG2_30_40_21</name>
    <dbReference type="NCBI Taxonomy" id="1817895"/>
    <lineage>
        <taxon>Bacteria</taxon>
        <taxon>Candidatus Desantisiibacteriota</taxon>
    </lineage>
</organism>
<dbReference type="Proteomes" id="UP000183085">
    <property type="component" value="Unassembled WGS sequence"/>
</dbReference>
<comment type="caution">
    <text evidence="8">The sequence shown here is derived from an EMBL/GenBank/DDBJ whole genome shotgun (WGS) entry which is preliminary data.</text>
</comment>
<keyword evidence="2" id="KW-1277">Toxin-antitoxin system</keyword>
<keyword evidence="6" id="KW-0694">RNA-binding</keyword>
<dbReference type="AlphaFoldDB" id="A0A1J5E671"/>
<evidence type="ECO:0008006" key="10">
    <source>
        <dbReference type="Google" id="ProtNLM"/>
    </source>
</evidence>
<dbReference type="InterPro" id="IPR012933">
    <property type="entry name" value="HicA_mRNA_interferase"/>
</dbReference>
<dbReference type="SUPFAM" id="SSF54786">
    <property type="entry name" value="YcfA/nrd intein domain"/>
    <property type="match status" value="1"/>
</dbReference>
<dbReference type="EMBL" id="MNYI01000171">
    <property type="protein sequence ID" value="OIP38774.1"/>
    <property type="molecule type" value="Genomic_DNA"/>
</dbReference>
<evidence type="ECO:0000256" key="3">
    <source>
        <dbReference type="ARBA" id="ARBA00022722"/>
    </source>
</evidence>
<accession>A0A1J5E671</accession>
<reference evidence="8 9" key="1">
    <citation type="journal article" date="2016" name="Environ. Microbiol.">
        <title>Genomic resolution of a cold subsurface aquifer community provides metabolic insights for novel microbes adapted to high CO concentrations.</title>
        <authorList>
            <person name="Probst A.J."/>
            <person name="Castelle C.J."/>
            <person name="Singh A."/>
            <person name="Brown C.T."/>
            <person name="Anantharaman K."/>
            <person name="Sharon I."/>
            <person name="Hug L.A."/>
            <person name="Burstein D."/>
            <person name="Emerson J.B."/>
            <person name="Thomas B.C."/>
            <person name="Banfield J.F."/>
        </authorList>
    </citation>
    <scope>NUCLEOTIDE SEQUENCE [LARGE SCALE GENOMIC DNA]</scope>
    <source>
        <strain evidence="8">CG2_30_40_21</strain>
    </source>
</reference>
<evidence type="ECO:0000256" key="5">
    <source>
        <dbReference type="ARBA" id="ARBA00022801"/>
    </source>
</evidence>
<evidence type="ECO:0000313" key="9">
    <source>
        <dbReference type="Proteomes" id="UP000183085"/>
    </source>
</evidence>
<keyword evidence="4" id="KW-0255">Endonuclease</keyword>
<gene>
    <name evidence="8" type="ORF">AUJ95_06315</name>
</gene>
<sequence>MPKLPGINHQRAVKVFEKVDFWIAREGKHITMTNGNRIITIPRANPVDAYTMGGIIKDAGISIEKFKELL</sequence>
<dbReference type="GO" id="GO:0016787">
    <property type="term" value="F:hydrolase activity"/>
    <property type="evidence" value="ECO:0007669"/>
    <property type="project" value="UniProtKB-KW"/>
</dbReference>
<evidence type="ECO:0000256" key="7">
    <source>
        <dbReference type="ARBA" id="ARBA00023016"/>
    </source>
</evidence>
<evidence type="ECO:0000256" key="2">
    <source>
        <dbReference type="ARBA" id="ARBA00022649"/>
    </source>
</evidence>
<dbReference type="Gene3D" id="3.30.920.30">
    <property type="entry name" value="Hypothetical protein"/>
    <property type="match status" value="1"/>
</dbReference>
<keyword evidence="5" id="KW-0378">Hydrolase</keyword>
<evidence type="ECO:0000256" key="6">
    <source>
        <dbReference type="ARBA" id="ARBA00022884"/>
    </source>
</evidence>